<feature type="transmembrane region" description="Helical" evidence="9">
    <location>
        <begin position="33"/>
        <end position="50"/>
    </location>
</feature>
<evidence type="ECO:0000256" key="1">
    <source>
        <dbReference type="ARBA" id="ARBA00004651"/>
    </source>
</evidence>
<feature type="transmembrane region" description="Helical" evidence="9">
    <location>
        <begin position="399"/>
        <end position="421"/>
    </location>
</feature>
<evidence type="ECO:0000256" key="6">
    <source>
        <dbReference type="ARBA" id="ARBA00022989"/>
    </source>
</evidence>
<keyword evidence="2" id="KW-0813">Transport</keyword>
<dbReference type="PANTHER" id="PTHR33451">
    <property type="entry name" value="MALATE-2H(+)/NA(+)-LACTATE ANTIPORTER"/>
    <property type="match status" value="1"/>
</dbReference>
<sequence length="454" mass="49076">MKQVSKWQAIYLLTSIILIISTSLLLFSAEPHVSIFFSIILLILFVLVTKRPWSLIEEGMKNGISSVINPIILFIFIGILIAILMLSGTIPTIIYFGSTFMSPTFFLPSVFIITSIIGSCLGSAFTTISTVGVALLAVGSLMGIDSAIIAGAIVSGAYLGDKMSPLSDTTNLAAAVCKVDLFEHIKHMLWTTIPAFIMTLLLLTFVGFFLNWSPEQVGTNSEIVILKETGLVHSLSLIPLLLIFLLAWKRVPAILVLLSGIMAGLIVAFFINPNLSITTIMNVIQNGFTIETGSESINSMLNRGGIQSMLWSISLVILTLTMGGIIQALGLLEKIFESIQKVATTTGRLVLAVAFTAIGINVTVGEQYLSILLTGNVYKDEFDKRGLSNKNLSKIIEDAGTVINPLIPYGVSGVFIASVLNVPVIEYLPFAFFCLLSPLLSIFYGFTGISMKKV</sequence>
<dbReference type="InterPro" id="IPR018461">
    <property type="entry name" value="Na/H_Antiport_NhaC-like_C"/>
</dbReference>
<keyword evidence="7 9" id="KW-0472">Membrane</keyword>
<feature type="domain" description="Na+/H+ antiporter NhaC-like C-terminal" evidence="10">
    <location>
        <begin position="156"/>
        <end position="449"/>
    </location>
</feature>
<feature type="transmembrane region" description="Helical" evidence="9">
    <location>
        <begin position="106"/>
        <end position="126"/>
    </location>
</feature>
<reference evidence="11 12" key="1">
    <citation type="submission" date="2016-12" db="EMBL/GenBank/DDBJ databases">
        <title>The whole genome sequencing and assembly of Bacillus cohnii DSM 6307T strain.</title>
        <authorList>
            <person name="Lee Y.-J."/>
            <person name="Yi H."/>
            <person name="Bahn Y.-S."/>
            <person name="Kim J.F."/>
            <person name="Lee D.-W."/>
        </authorList>
    </citation>
    <scope>NUCLEOTIDE SEQUENCE [LARGE SCALE GENOMIC DNA]</scope>
    <source>
        <strain evidence="11 12">DSM 6307</strain>
    </source>
</reference>
<feature type="transmembrane region" description="Helical" evidence="9">
    <location>
        <begin position="133"/>
        <end position="159"/>
    </location>
</feature>
<comment type="similarity">
    <text evidence="8">Belongs to the NhaC Na(+)/H(+) (TC 2.A.35) antiporter family.</text>
</comment>
<evidence type="ECO:0000256" key="3">
    <source>
        <dbReference type="ARBA" id="ARBA00022449"/>
    </source>
</evidence>
<dbReference type="GO" id="GO:0005886">
    <property type="term" value="C:plasma membrane"/>
    <property type="evidence" value="ECO:0007669"/>
    <property type="project" value="UniProtKB-SubCell"/>
</dbReference>
<feature type="transmembrane region" description="Helical" evidence="9">
    <location>
        <begin position="309"/>
        <end position="329"/>
    </location>
</feature>
<keyword evidence="5 9" id="KW-0812">Transmembrane</keyword>
<feature type="transmembrane region" description="Helical" evidence="9">
    <location>
        <begin position="427"/>
        <end position="446"/>
    </location>
</feature>
<evidence type="ECO:0000256" key="8">
    <source>
        <dbReference type="ARBA" id="ARBA00038435"/>
    </source>
</evidence>
<dbReference type="PANTHER" id="PTHR33451:SF6">
    <property type="entry name" value="NA(+)_H(+) ANTIPORTER NHAC"/>
    <property type="match status" value="1"/>
</dbReference>
<feature type="transmembrane region" description="Helical" evidence="9">
    <location>
        <begin position="254"/>
        <end position="271"/>
    </location>
</feature>
<dbReference type="KEGG" id="bcoh:BC6307_02665"/>
<evidence type="ECO:0000256" key="4">
    <source>
        <dbReference type="ARBA" id="ARBA00022475"/>
    </source>
</evidence>
<dbReference type="InterPro" id="IPR052180">
    <property type="entry name" value="NhaC_Na-H+_Antiporter"/>
</dbReference>
<evidence type="ECO:0000313" key="11">
    <source>
        <dbReference type="EMBL" id="AST90262.1"/>
    </source>
</evidence>
<feature type="transmembrane region" description="Helical" evidence="9">
    <location>
        <begin position="349"/>
        <end position="378"/>
    </location>
</feature>
<name>A0A223KLB8_9BACI</name>
<dbReference type="STRING" id="1314751.GCA_001591425_04193"/>
<dbReference type="NCBIfam" id="TIGR00931">
    <property type="entry name" value="antiport_nhaC"/>
    <property type="match status" value="1"/>
</dbReference>
<dbReference type="InterPro" id="IPR004770">
    <property type="entry name" value="Na/H_antiport_NhaC"/>
</dbReference>
<dbReference type="GO" id="GO:0015297">
    <property type="term" value="F:antiporter activity"/>
    <property type="evidence" value="ECO:0007669"/>
    <property type="project" value="UniProtKB-KW"/>
</dbReference>
<dbReference type="EMBL" id="CP018866">
    <property type="protein sequence ID" value="AST90262.1"/>
    <property type="molecule type" value="Genomic_DNA"/>
</dbReference>
<evidence type="ECO:0000256" key="2">
    <source>
        <dbReference type="ARBA" id="ARBA00022448"/>
    </source>
</evidence>
<proteinExistence type="inferred from homology"/>
<dbReference type="RefSeq" id="WP_066420336.1">
    <property type="nucleotide sequence ID" value="NZ_CP018866.1"/>
</dbReference>
<protein>
    <submittedName>
        <fullName evidence="11">Na+/H+ antiporter NhaC</fullName>
    </submittedName>
</protein>
<keyword evidence="4" id="KW-1003">Cell membrane</keyword>
<keyword evidence="12" id="KW-1185">Reference proteome</keyword>
<dbReference type="Pfam" id="PF03553">
    <property type="entry name" value="Na_H_antiporter"/>
    <property type="match status" value="1"/>
</dbReference>
<evidence type="ECO:0000256" key="9">
    <source>
        <dbReference type="SAM" id="Phobius"/>
    </source>
</evidence>
<feature type="transmembrane region" description="Helical" evidence="9">
    <location>
        <begin position="71"/>
        <end position="94"/>
    </location>
</feature>
<organism evidence="11 12">
    <name type="scientific">Sutcliffiella cohnii</name>
    <dbReference type="NCBI Taxonomy" id="33932"/>
    <lineage>
        <taxon>Bacteria</taxon>
        <taxon>Bacillati</taxon>
        <taxon>Bacillota</taxon>
        <taxon>Bacilli</taxon>
        <taxon>Bacillales</taxon>
        <taxon>Bacillaceae</taxon>
        <taxon>Sutcliffiella</taxon>
    </lineage>
</organism>
<feature type="transmembrane region" description="Helical" evidence="9">
    <location>
        <begin position="188"/>
        <end position="210"/>
    </location>
</feature>
<gene>
    <name evidence="11" type="ORF">BC6307_02665</name>
</gene>
<keyword evidence="3" id="KW-0050">Antiport</keyword>
<evidence type="ECO:0000256" key="5">
    <source>
        <dbReference type="ARBA" id="ARBA00022692"/>
    </source>
</evidence>
<comment type="subcellular location">
    <subcellularLocation>
        <location evidence="1">Cell membrane</location>
        <topology evidence="1">Multi-pass membrane protein</topology>
    </subcellularLocation>
</comment>
<feature type="transmembrane region" description="Helical" evidence="9">
    <location>
        <begin position="9"/>
        <end position="27"/>
    </location>
</feature>
<evidence type="ECO:0000256" key="7">
    <source>
        <dbReference type="ARBA" id="ARBA00023136"/>
    </source>
</evidence>
<evidence type="ECO:0000259" key="10">
    <source>
        <dbReference type="Pfam" id="PF03553"/>
    </source>
</evidence>
<keyword evidence="6 9" id="KW-1133">Transmembrane helix</keyword>
<dbReference type="Proteomes" id="UP000215224">
    <property type="component" value="Chromosome"/>
</dbReference>
<dbReference type="AlphaFoldDB" id="A0A223KLB8"/>
<feature type="transmembrane region" description="Helical" evidence="9">
    <location>
        <begin position="231"/>
        <end position="248"/>
    </location>
</feature>
<evidence type="ECO:0000313" key="12">
    <source>
        <dbReference type="Proteomes" id="UP000215224"/>
    </source>
</evidence>
<accession>A0A223KLB8</accession>